<reference evidence="2" key="1">
    <citation type="journal article" date="2019" name="Int. J. Syst. Evol. Microbiol.">
        <title>The Global Catalogue of Microorganisms (GCM) 10K type strain sequencing project: providing services to taxonomists for standard genome sequencing and annotation.</title>
        <authorList>
            <consortium name="The Broad Institute Genomics Platform"/>
            <consortium name="The Broad Institute Genome Sequencing Center for Infectious Disease"/>
            <person name="Wu L."/>
            <person name="Ma J."/>
        </authorList>
    </citation>
    <scope>NUCLEOTIDE SEQUENCE [LARGE SCALE GENOMIC DNA]</scope>
    <source>
        <strain evidence="2">CGMCC 1.15439</strain>
    </source>
</reference>
<name>A0ABQ1GC90_9GAMM</name>
<dbReference type="EMBL" id="BMJA01000002">
    <property type="protein sequence ID" value="GGA40986.1"/>
    <property type="molecule type" value="Genomic_DNA"/>
</dbReference>
<comment type="caution">
    <text evidence="1">The sequence shown here is derived from an EMBL/GenBank/DDBJ whole genome shotgun (WGS) entry which is preliminary data.</text>
</comment>
<evidence type="ECO:0000313" key="1">
    <source>
        <dbReference type="EMBL" id="GGA40986.1"/>
    </source>
</evidence>
<sequence length="61" mass="6826">MAPQFNKSVVIEMQPSQLQGRTEWEAIRPPIFLTNIAVAAAGLFSSIVDDRHRIDFDQIVG</sequence>
<keyword evidence="2" id="KW-1185">Reference proteome</keyword>
<gene>
    <name evidence="1" type="ORF">GCM10010981_32730</name>
</gene>
<dbReference type="Proteomes" id="UP000620046">
    <property type="component" value="Unassembled WGS sequence"/>
</dbReference>
<proteinExistence type="predicted"/>
<accession>A0ABQ1GC90</accession>
<evidence type="ECO:0000313" key="2">
    <source>
        <dbReference type="Proteomes" id="UP000620046"/>
    </source>
</evidence>
<protein>
    <submittedName>
        <fullName evidence="1">Uncharacterized protein</fullName>
    </submittedName>
</protein>
<organism evidence="1 2">
    <name type="scientific">Dyella nitratireducens</name>
    <dbReference type="NCBI Taxonomy" id="1849580"/>
    <lineage>
        <taxon>Bacteria</taxon>
        <taxon>Pseudomonadati</taxon>
        <taxon>Pseudomonadota</taxon>
        <taxon>Gammaproteobacteria</taxon>
        <taxon>Lysobacterales</taxon>
        <taxon>Rhodanobacteraceae</taxon>
        <taxon>Dyella</taxon>
    </lineage>
</organism>